<dbReference type="GeneID" id="39977775"/>
<dbReference type="AlphaFoldDB" id="A0A1J4MA18"/>
<gene>
    <name evidence="4" type="ORF">cubi_00984</name>
</gene>
<keyword evidence="3" id="KW-0732">Signal</keyword>
<proteinExistence type="predicted"/>
<keyword evidence="1" id="KW-0175">Coiled coil</keyword>
<evidence type="ECO:0000313" key="4">
    <source>
        <dbReference type="EMBL" id="OII70839.1"/>
    </source>
</evidence>
<dbReference type="VEuPathDB" id="CryptoDB:cubi_00984"/>
<sequence>MKLKFLSLIHVPLLYLIFPGSNYEKNNYIQLTLQYSFVKLKLKSSYNLQGKGSGKKDDKGRPELLSLVRRGSPPPSPRNIRPRSEQAGSRRPRNQPLYRMPSWPPTEGPGRPITGTSSRTTGLVSEGYSWPPVEKRRPSLNLKSSTPSVKSPYKQMEDKEDLFTAIRVEVREDEEDLSDIQKPSDSESESDPSTPGTPVDKKAALEEESELSPEMVEKIQKMKEKSTKIVKAKLSKNRVSELIRDPNLDRKIMLIPIPLLVSLLEEIYKYLTSGSVTIVTIQDIKKIDLEVSSSSSSKSSVFLTKMKEGNNQIESLKTKLKDEFNSKYNVQCDFKLLKSLASSYREKYLECSGVDLQIAEMSNPRKGMVENRAQKLMDLYSKLKTCLPNLKKLEAKFMDCYLTYLEKINSTQSEVKKKEICTWGELLLLEFFLTAFKGYAMLTTEALTLYENNISKYERLKEKSETELTDSEKQELLSLSPNMEKLLKLRINNELNKMLSLALQSIIQKCINYLKTET</sequence>
<accession>A0A1J4MA18</accession>
<keyword evidence="5" id="KW-1185">Reference proteome</keyword>
<feature type="compositionally biased region" description="Polar residues" evidence="2">
    <location>
        <begin position="114"/>
        <end position="123"/>
    </location>
</feature>
<evidence type="ECO:0000256" key="2">
    <source>
        <dbReference type="SAM" id="MobiDB-lite"/>
    </source>
</evidence>
<reference evidence="4 5" key="1">
    <citation type="submission" date="2016-10" db="EMBL/GenBank/DDBJ databases">
        <title>Reductive evolution of mitochondrial metabolism and differential evolution of invasion-related proteins in Cryptosporidium.</title>
        <authorList>
            <person name="Liu S."/>
            <person name="Roellig D.M."/>
            <person name="Guo Y."/>
            <person name="Li N."/>
            <person name="Frace M.A."/>
            <person name="Tang K."/>
            <person name="Zhang L."/>
            <person name="Feng Y."/>
            <person name="Xiao L."/>
        </authorList>
    </citation>
    <scope>NUCLEOTIDE SEQUENCE [LARGE SCALE GENOMIC DNA]</scope>
    <source>
        <strain evidence="4">39726</strain>
    </source>
</reference>
<dbReference type="OrthoDB" id="344154at2759"/>
<evidence type="ECO:0000256" key="3">
    <source>
        <dbReference type="SAM" id="SignalP"/>
    </source>
</evidence>
<dbReference type="EMBL" id="LRBP01000039">
    <property type="protein sequence ID" value="OII70839.1"/>
    <property type="molecule type" value="Genomic_DNA"/>
</dbReference>
<dbReference type="Proteomes" id="UP000186176">
    <property type="component" value="Unassembled WGS sequence"/>
</dbReference>
<evidence type="ECO:0000256" key="1">
    <source>
        <dbReference type="SAM" id="Coils"/>
    </source>
</evidence>
<evidence type="ECO:0000313" key="5">
    <source>
        <dbReference type="Proteomes" id="UP000186176"/>
    </source>
</evidence>
<dbReference type="RefSeq" id="XP_028872947.1">
    <property type="nucleotide sequence ID" value="XM_029017996.1"/>
</dbReference>
<name>A0A1J4MA18_9CRYT</name>
<feature type="chain" id="PRO_5012407740" evidence="3">
    <location>
        <begin position="25"/>
        <end position="518"/>
    </location>
</feature>
<feature type="coiled-coil region" evidence="1">
    <location>
        <begin position="447"/>
        <end position="474"/>
    </location>
</feature>
<feature type="region of interest" description="Disordered" evidence="2">
    <location>
        <begin position="48"/>
        <end position="156"/>
    </location>
</feature>
<organism evidence="4 5">
    <name type="scientific">Cryptosporidium ubiquitum</name>
    <dbReference type="NCBI Taxonomy" id="857276"/>
    <lineage>
        <taxon>Eukaryota</taxon>
        <taxon>Sar</taxon>
        <taxon>Alveolata</taxon>
        <taxon>Apicomplexa</taxon>
        <taxon>Conoidasida</taxon>
        <taxon>Coccidia</taxon>
        <taxon>Eucoccidiorida</taxon>
        <taxon>Eimeriorina</taxon>
        <taxon>Cryptosporidiidae</taxon>
        <taxon>Cryptosporidium</taxon>
    </lineage>
</organism>
<comment type="caution">
    <text evidence="4">The sequence shown here is derived from an EMBL/GenBank/DDBJ whole genome shotgun (WGS) entry which is preliminary data.</text>
</comment>
<protein>
    <submittedName>
        <fullName evidence="4">Uncharacterized protein</fullName>
    </submittedName>
</protein>
<feature type="signal peptide" evidence="3">
    <location>
        <begin position="1"/>
        <end position="24"/>
    </location>
</feature>
<feature type="region of interest" description="Disordered" evidence="2">
    <location>
        <begin position="169"/>
        <end position="215"/>
    </location>
</feature>